<dbReference type="PANTHER" id="PTHR16134:SF43">
    <property type="entry name" value="CORONATINE-INSENSITIVE PROTEIN 1"/>
    <property type="match status" value="1"/>
</dbReference>
<dbReference type="EMBL" id="BKCJ010155519">
    <property type="protein sequence ID" value="GEY14902.1"/>
    <property type="molecule type" value="Genomic_DNA"/>
</dbReference>
<dbReference type="InterPro" id="IPR006553">
    <property type="entry name" value="Leu-rich_rpt_Cys-con_subtyp"/>
</dbReference>
<comment type="caution">
    <text evidence="1">The sequence shown here is derived from an EMBL/GenBank/DDBJ whole genome shotgun (WGS) entry which is preliminary data.</text>
</comment>
<protein>
    <recommendedName>
        <fullName evidence="2">COI1 F-box domain-containing protein</fullName>
    </recommendedName>
</protein>
<dbReference type="InterPro" id="IPR032675">
    <property type="entry name" value="LRR_dom_sf"/>
</dbReference>
<feature type="non-terminal residue" evidence="1">
    <location>
        <position position="1"/>
    </location>
</feature>
<proteinExistence type="predicted"/>
<dbReference type="AlphaFoldDB" id="A0A699HH43"/>
<dbReference type="GO" id="GO:0031146">
    <property type="term" value="P:SCF-dependent proteasomal ubiquitin-dependent protein catabolic process"/>
    <property type="evidence" value="ECO:0007669"/>
    <property type="project" value="TreeGrafter"/>
</dbReference>
<sequence>KYKDFKFPPNLKYLALNHTGQKDIVLPFAHLITQLDTQLNTQFYRRHLRYHHQHSLIENCPNLEVLFTPSISNEGMKHLSQYCENLRKLYVMDRKGGLTDKGLFALALGCSQLECLHINLSYIAFEAMVLIGINLKNLSDLSMVLGNQGVRMRHSIDNGIRSLLIGCNKLERLSICFLELGGLTDIGLSYIGKFGCNLRYLSLRNAGESDAGLVELSFGCPKLQNLVIGDCPFSKEAFDIFRCNVPSLRYFQVQGVPRHCRYLLEEEQPNFNQIV</sequence>
<gene>
    <name evidence="1" type="ORF">Tci_386876</name>
</gene>
<evidence type="ECO:0000313" key="1">
    <source>
        <dbReference type="EMBL" id="GEY14902.1"/>
    </source>
</evidence>
<evidence type="ECO:0008006" key="2">
    <source>
        <dbReference type="Google" id="ProtNLM"/>
    </source>
</evidence>
<dbReference type="Gene3D" id="3.80.10.10">
    <property type="entry name" value="Ribonuclease Inhibitor"/>
    <property type="match status" value="1"/>
</dbReference>
<dbReference type="SUPFAM" id="SSF52047">
    <property type="entry name" value="RNI-like"/>
    <property type="match status" value="1"/>
</dbReference>
<reference evidence="1" key="1">
    <citation type="journal article" date="2019" name="Sci. Rep.">
        <title>Draft genome of Tanacetum cinerariifolium, the natural source of mosquito coil.</title>
        <authorList>
            <person name="Yamashiro T."/>
            <person name="Shiraishi A."/>
            <person name="Satake H."/>
            <person name="Nakayama K."/>
        </authorList>
    </citation>
    <scope>NUCLEOTIDE SEQUENCE</scope>
</reference>
<dbReference type="GO" id="GO:0019005">
    <property type="term" value="C:SCF ubiquitin ligase complex"/>
    <property type="evidence" value="ECO:0007669"/>
    <property type="project" value="TreeGrafter"/>
</dbReference>
<name>A0A699HH43_TANCI</name>
<organism evidence="1">
    <name type="scientific">Tanacetum cinerariifolium</name>
    <name type="common">Dalmatian daisy</name>
    <name type="synonym">Chrysanthemum cinerariifolium</name>
    <dbReference type="NCBI Taxonomy" id="118510"/>
    <lineage>
        <taxon>Eukaryota</taxon>
        <taxon>Viridiplantae</taxon>
        <taxon>Streptophyta</taxon>
        <taxon>Embryophyta</taxon>
        <taxon>Tracheophyta</taxon>
        <taxon>Spermatophyta</taxon>
        <taxon>Magnoliopsida</taxon>
        <taxon>eudicotyledons</taxon>
        <taxon>Gunneridae</taxon>
        <taxon>Pentapetalae</taxon>
        <taxon>asterids</taxon>
        <taxon>campanulids</taxon>
        <taxon>Asterales</taxon>
        <taxon>Asteraceae</taxon>
        <taxon>Asteroideae</taxon>
        <taxon>Anthemideae</taxon>
        <taxon>Anthemidinae</taxon>
        <taxon>Tanacetum</taxon>
    </lineage>
</organism>
<dbReference type="SMART" id="SM00367">
    <property type="entry name" value="LRR_CC"/>
    <property type="match status" value="4"/>
</dbReference>
<accession>A0A699HH43</accession>
<dbReference type="PANTHER" id="PTHR16134">
    <property type="entry name" value="F-BOX/TPR REPEAT PROTEIN POF3"/>
    <property type="match status" value="1"/>
</dbReference>